<keyword evidence="2" id="KW-1185">Reference proteome</keyword>
<protein>
    <submittedName>
        <fullName evidence="1">Uncharacterized protein</fullName>
    </submittedName>
</protein>
<reference evidence="1" key="1">
    <citation type="submission" date="2022-11" db="UniProtKB">
        <authorList>
            <consortium name="EnsemblMetazoa"/>
        </authorList>
    </citation>
    <scope>IDENTIFICATION</scope>
</reference>
<sequence length="107" mass="12251">MLTLPRFSQYLDLKDELLLMLKCTDTALLCDITHQSLIRQDLSNLSKSSDVCYQNHKKRNACVSGFPAITEKTLLLMPECPETAPLCDDIKHQRNYIQGALGLFRMY</sequence>
<accession>A0A914AH34</accession>
<dbReference type="EnsemblMetazoa" id="XM_038206776.1">
    <property type="protein sequence ID" value="XP_038062704.1"/>
    <property type="gene ID" value="LOC119733189"/>
</dbReference>
<evidence type="ECO:0000313" key="2">
    <source>
        <dbReference type="Proteomes" id="UP000887568"/>
    </source>
</evidence>
<dbReference type="GeneID" id="119733189"/>
<evidence type="ECO:0000313" key="1">
    <source>
        <dbReference type="EnsemblMetazoa" id="XP_038062704.1"/>
    </source>
</evidence>
<dbReference type="RefSeq" id="XP_038062704.1">
    <property type="nucleotide sequence ID" value="XM_038206776.1"/>
</dbReference>
<proteinExistence type="predicted"/>
<name>A0A914AH34_PATMI</name>
<organism evidence="1 2">
    <name type="scientific">Patiria miniata</name>
    <name type="common">Bat star</name>
    <name type="synonym">Asterina miniata</name>
    <dbReference type="NCBI Taxonomy" id="46514"/>
    <lineage>
        <taxon>Eukaryota</taxon>
        <taxon>Metazoa</taxon>
        <taxon>Echinodermata</taxon>
        <taxon>Eleutherozoa</taxon>
        <taxon>Asterozoa</taxon>
        <taxon>Asteroidea</taxon>
        <taxon>Valvatacea</taxon>
        <taxon>Valvatida</taxon>
        <taxon>Asterinidae</taxon>
        <taxon>Patiria</taxon>
    </lineage>
</organism>
<dbReference type="Proteomes" id="UP000887568">
    <property type="component" value="Unplaced"/>
</dbReference>
<dbReference type="AlphaFoldDB" id="A0A914AH34"/>